<evidence type="ECO:0000313" key="9">
    <source>
        <dbReference type="Proteomes" id="UP000230405"/>
    </source>
</evidence>
<name>A0A2M7VEW3_9BACT</name>
<dbReference type="InterPro" id="IPR007197">
    <property type="entry name" value="rSAM"/>
</dbReference>
<dbReference type="CDD" id="cd21109">
    <property type="entry name" value="SPASM"/>
    <property type="match status" value="1"/>
</dbReference>
<dbReference type="SUPFAM" id="SSF102114">
    <property type="entry name" value="Radical SAM enzymes"/>
    <property type="match status" value="1"/>
</dbReference>
<dbReference type="SFLD" id="SFLDG01386">
    <property type="entry name" value="main_SPASM_domain-containing"/>
    <property type="match status" value="1"/>
</dbReference>
<dbReference type="PIRSF" id="PIRSF037420">
    <property type="entry name" value="PQQ_syn_pqqE"/>
    <property type="match status" value="1"/>
</dbReference>
<keyword evidence="5" id="KW-0408">Iron</keyword>
<feature type="domain" description="Radical SAM core" evidence="7">
    <location>
        <begin position="3"/>
        <end position="223"/>
    </location>
</feature>
<dbReference type="InterPro" id="IPR013785">
    <property type="entry name" value="Aldolase_TIM"/>
</dbReference>
<evidence type="ECO:0000259" key="7">
    <source>
        <dbReference type="PROSITE" id="PS51918"/>
    </source>
</evidence>
<protein>
    <recommendedName>
        <fullName evidence="7">Radical SAM core domain-containing protein</fullName>
    </recommendedName>
</protein>
<dbReference type="AlphaFoldDB" id="A0A2M7VEW3"/>
<organism evidence="8 9">
    <name type="scientific">Candidatus Komeilibacteria bacterium CG_4_10_14_0_2_um_filter_37_10</name>
    <dbReference type="NCBI Taxonomy" id="1974470"/>
    <lineage>
        <taxon>Bacteria</taxon>
        <taxon>Candidatus Komeiliibacteriota</taxon>
    </lineage>
</organism>
<dbReference type="InterPro" id="IPR023885">
    <property type="entry name" value="4Fe4S-binding_SPASM_dom"/>
</dbReference>
<dbReference type="GO" id="GO:0046872">
    <property type="term" value="F:metal ion binding"/>
    <property type="evidence" value="ECO:0007669"/>
    <property type="project" value="UniProtKB-KW"/>
</dbReference>
<dbReference type="CDD" id="cd01335">
    <property type="entry name" value="Radical_SAM"/>
    <property type="match status" value="1"/>
</dbReference>
<dbReference type="SFLD" id="SFLDS00029">
    <property type="entry name" value="Radical_SAM"/>
    <property type="match status" value="1"/>
</dbReference>
<keyword evidence="3" id="KW-0949">S-adenosyl-L-methionine</keyword>
<reference evidence="9" key="1">
    <citation type="submission" date="2017-09" db="EMBL/GenBank/DDBJ databases">
        <title>Depth-based differentiation of microbial function through sediment-hosted aquifers and enrichment of novel symbionts in the deep terrestrial subsurface.</title>
        <authorList>
            <person name="Probst A.J."/>
            <person name="Ladd B."/>
            <person name="Jarett J.K."/>
            <person name="Geller-Mcgrath D.E."/>
            <person name="Sieber C.M.K."/>
            <person name="Emerson J.B."/>
            <person name="Anantharaman K."/>
            <person name="Thomas B.C."/>
            <person name="Malmstrom R."/>
            <person name="Stieglmeier M."/>
            <person name="Klingl A."/>
            <person name="Woyke T."/>
            <person name="Ryan C.M."/>
            <person name="Banfield J.F."/>
        </authorList>
    </citation>
    <scope>NUCLEOTIDE SEQUENCE [LARGE SCALE GENOMIC DNA]</scope>
</reference>
<evidence type="ECO:0000256" key="5">
    <source>
        <dbReference type="ARBA" id="ARBA00023004"/>
    </source>
</evidence>
<dbReference type="PANTHER" id="PTHR11228">
    <property type="entry name" value="RADICAL SAM DOMAIN PROTEIN"/>
    <property type="match status" value="1"/>
</dbReference>
<dbReference type="GO" id="GO:0051539">
    <property type="term" value="F:4 iron, 4 sulfur cluster binding"/>
    <property type="evidence" value="ECO:0007669"/>
    <property type="project" value="UniProtKB-KW"/>
</dbReference>
<dbReference type="Pfam" id="PF04055">
    <property type="entry name" value="Radical_SAM"/>
    <property type="match status" value="1"/>
</dbReference>
<proteinExistence type="predicted"/>
<comment type="cofactor">
    <cofactor evidence="1">
        <name>[4Fe-4S] cluster</name>
        <dbReference type="ChEBI" id="CHEBI:49883"/>
    </cofactor>
</comment>
<keyword evidence="4" id="KW-0479">Metal-binding</keyword>
<evidence type="ECO:0000256" key="3">
    <source>
        <dbReference type="ARBA" id="ARBA00022691"/>
    </source>
</evidence>
<keyword evidence="6" id="KW-0411">Iron-sulfur</keyword>
<evidence type="ECO:0000256" key="6">
    <source>
        <dbReference type="ARBA" id="ARBA00023014"/>
    </source>
</evidence>
<gene>
    <name evidence="8" type="ORF">COX77_02675</name>
</gene>
<evidence type="ECO:0000256" key="4">
    <source>
        <dbReference type="ARBA" id="ARBA00022723"/>
    </source>
</evidence>
<comment type="caution">
    <text evidence="8">The sequence shown here is derived from an EMBL/GenBank/DDBJ whole genome shotgun (WGS) entry which is preliminary data.</text>
</comment>
<evidence type="ECO:0000256" key="2">
    <source>
        <dbReference type="ARBA" id="ARBA00022485"/>
    </source>
</evidence>
<dbReference type="PROSITE" id="PS51918">
    <property type="entry name" value="RADICAL_SAM"/>
    <property type="match status" value="1"/>
</dbReference>
<accession>A0A2M7VEW3</accession>
<dbReference type="InterPro" id="IPR050377">
    <property type="entry name" value="Radical_SAM_PqqE_MftC-like"/>
</dbReference>
<dbReference type="InterPro" id="IPR017200">
    <property type="entry name" value="PqqE-like"/>
</dbReference>
<dbReference type="InterPro" id="IPR058240">
    <property type="entry name" value="rSAM_sf"/>
</dbReference>
<evidence type="ECO:0000313" key="8">
    <source>
        <dbReference type="EMBL" id="PIZ99016.1"/>
    </source>
</evidence>
<sequence length="319" mass="36060">MKQPNPKFASWESTMMCNIQCQHCGLSSGPQQKNARGPELNTEESLSLFDQLIGFGVSKLIISGGEFTTRPDWQYLLSVALQKFSMVRLITNGWLGINLCQLLNKISDSSNLILSLSLDGIEATHDSNRRAGSFTKVRAILQQERGIIYNVITTVTKSNWYELDQLFDLMRELEVGIWSVQIGLPAGRMSMDNFIGMDNIKLLADKIEAWQRVCGQQMEIVPDDCFGYQHLMRQDQPWTGCQAGKNLVTILANGDITGCPTTFDEVMGNIRQDVLRNIWQNEKFATFREKIATCLICDNHNCLGGCRAVQKIFHQQFCF</sequence>
<dbReference type="GO" id="GO:0003824">
    <property type="term" value="F:catalytic activity"/>
    <property type="evidence" value="ECO:0007669"/>
    <property type="project" value="InterPro"/>
</dbReference>
<dbReference type="Gene3D" id="3.20.20.70">
    <property type="entry name" value="Aldolase class I"/>
    <property type="match status" value="1"/>
</dbReference>
<dbReference type="Pfam" id="PF13186">
    <property type="entry name" value="SPASM"/>
    <property type="match status" value="1"/>
</dbReference>
<dbReference type="Proteomes" id="UP000230405">
    <property type="component" value="Unassembled WGS sequence"/>
</dbReference>
<keyword evidence="2" id="KW-0004">4Fe-4S</keyword>
<evidence type="ECO:0000256" key="1">
    <source>
        <dbReference type="ARBA" id="ARBA00001966"/>
    </source>
</evidence>
<dbReference type="EMBL" id="PFPO01000050">
    <property type="protein sequence ID" value="PIZ99016.1"/>
    <property type="molecule type" value="Genomic_DNA"/>
</dbReference>
<dbReference type="SFLD" id="SFLDG01067">
    <property type="entry name" value="SPASM/twitch_domain_containing"/>
    <property type="match status" value="1"/>
</dbReference>
<dbReference type="PANTHER" id="PTHR11228:SF7">
    <property type="entry name" value="PQQA PEPTIDE CYCLASE"/>
    <property type="match status" value="1"/>
</dbReference>